<comment type="caution">
    <text evidence="1">The sequence shown here is derived from an EMBL/GenBank/DDBJ whole genome shotgun (WGS) entry which is preliminary data.</text>
</comment>
<dbReference type="EMBL" id="MU250530">
    <property type="protein sequence ID" value="KAG7448084.1"/>
    <property type="molecule type" value="Genomic_DNA"/>
</dbReference>
<sequence length="130" mass="14609">MLKSSIATSSILPRVSAQACITWASRKPSTTAVPAEHVRSMHASPARYAGSSRGANKRYKEKINKMHAESLDTFFRRLFEKFPSSPQRAEVANQIKEVVARISTNRVAIRSMGTLDRLYNTVSCSFFRAW</sequence>
<evidence type="ECO:0000313" key="2">
    <source>
        <dbReference type="Proteomes" id="UP000812287"/>
    </source>
</evidence>
<evidence type="ECO:0000313" key="1">
    <source>
        <dbReference type="EMBL" id="KAG7448084.1"/>
    </source>
</evidence>
<protein>
    <submittedName>
        <fullName evidence="1">Uncharacterized protein</fullName>
    </submittedName>
</protein>
<keyword evidence="2" id="KW-1185">Reference proteome</keyword>
<gene>
    <name evidence="1" type="ORF">BT62DRAFT_930168</name>
</gene>
<dbReference type="Proteomes" id="UP000812287">
    <property type="component" value="Unassembled WGS sequence"/>
</dbReference>
<organism evidence="1 2">
    <name type="scientific">Guyanagaster necrorhizus</name>
    <dbReference type="NCBI Taxonomy" id="856835"/>
    <lineage>
        <taxon>Eukaryota</taxon>
        <taxon>Fungi</taxon>
        <taxon>Dikarya</taxon>
        <taxon>Basidiomycota</taxon>
        <taxon>Agaricomycotina</taxon>
        <taxon>Agaricomycetes</taxon>
        <taxon>Agaricomycetidae</taxon>
        <taxon>Agaricales</taxon>
        <taxon>Marasmiineae</taxon>
        <taxon>Physalacriaceae</taxon>
        <taxon>Guyanagaster</taxon>
    </lineage>
</organism>
<accession>A0A9P8AU40</accession>
<dbReference type="RefSeq" id="XP_043041584.1">
    <property type="nucleotide sequence ID" value="XM_043185873.1"/>
</dbReference>
<dbReference type="OrthoDB" id="2834646at2759"/>
<reference evidence="1" key="1">
    <citation type="submission" date="2020-11" db="EMBL/GenBank/DDBJ databases">
        <title>Adaptations for nitrogen fixation in a non-lichenized fungal sporocarp promotes dispersal by wood-feeding termites.</title>
        <authorList>
            <consortium name="DOE Joint Genome Institute"/>
            <person name="Koch R.A."/>
            <person name="Yoon G."/>
            <person name="Arayal U."/>
            <person name="Lail K."/>
            <person name="Amirebrahimi M."/>
            <person name="Labutti K."/>
            <person name="Lipzen A."/>
            <person name="Riley R."/>
            <person name="Barry K."/>
            <person name="Henrissat B."/>
            <person name="Grigoriev I.V."/>
            <person name="Herr J.R."/>
            <person name="Aime M.C."/>
        </authorList>
    </citation>
    <scope>NUCLEOTIDE SEQUENCE</scope>
    <source>
        <strain evidence="1">MCA 3950</strain>
    </source>
</reference>
<proteinExistence type="predicted"/>
<dbReference type="AlphaFoldDB" id="A0A9P8AU40"/>
<name>A0A9P8AU40_9AGAR</name>
<dbReference type="GeneID" id="66108170"/>